<dbReference type="EMBL" id="CP031264">
    <property type="protein sequence ID" value="AXI80916.1"/>
    <property type="molecule type" value="Genomic_DNA"/>
</dbReference>
<dbReference type="PRINTS" id="PR00455">
    <property type="entry name" value="HTHTETR"/>
</dbReference>
<dbReference type="GO" id="GO:0045892">
    <property type="term" value="P:negative regulation of DNA-templated transcription"/>
    <property type="evidence" value="ECO:0007669"/>
    <property type="project" value="InterPro"/>
</dbReference>
<evidence type="ECO:0000313" key="7">
    <source>
        <dbReference type="EMBL" id="AXI80916.1"/>
    </source>
</evidence>
<keyword evidence="2" id="KW-0805">Transcription regulation</keyword>
<reference evidence="8" key="1">
    <citation type="submission" date="2018-07" db="EMBL/GenBank/DDBJ databases">
        <title>Streptacidiphilus bronchialis DSM 106435 chromosome.</title>
        <authorList>
            <person name="Batra D."/>
            <person name="Gulvik C.A."/>
        </authorList>
    </citation>
    <scope>NUCLEOTIDE SEQUENCE [LARGE SCALE GENOMIC DNA]</scope>
    <source>
        <strain evidence="8">DSM 106435</strain>
    </source>
</reference>
<dbReference type="InterPro" id="IPR003012">
    <property type="entry name" value="Tet_transcr_reg_TetR"/>
</dbReference>
<proteinExistence type="predicted"/>
<dbReference type="Gene3D" id="1.10.357.10">
    <property type="entry name" value="Tetracycline Repressor, domain 2"/>
    <property type="match status" value="1"/>
</dbReference>
<evidence type="ECO:0000256" key="1">
    <source>
        <dbReference type="ARBA" id="ARBA00022491"/>
    </source>
</evidence>
<name>A0A345T4L1_9ACTN</name>
<feature type="domain" description="HTH tetR-type" evidence="6">
    <location>
        <begin position="15"/>
        <end position="75"/>
    </location>
</feature>
<dbReference type="InterPro" id="IPR004111">
    <property type="entry name" value="Repressor_TetR_C"/>
</dbReference>
<dbReference type="InterPro" id="IPR036271">
    <property type="entry name" value="Tet_transcr_reg_TetR-rel_C_sf"/>
</dbReference>
<evidence type="ECO:0000259" key="6">
    <source>
        <dbReference type="PROSITE" id="PS50977"/>
    </source>
</evidence>
<dbReference type="InterPro" id="IPR001647">
    <property type="entry name" value="HTH_TetR"/>
</dbReference>
<dbReference type="AlphaFoldDB" id="A0A345T4L1"/>
<feature type="DNA-binding region" description="H-T-H motif" evidence="5">
    <location>
        <begin position="38"/>
        <end position="57"/>
    </location>
</feature>
<accession>A0A345T4L1</accession>
<dbReference type="Pfam" id="PF00440">
    <property type="entry name" value="TetR_N"/>
    <property type="match status" value="1"/>
</dbReference>
<dbReference type="PANTHER" id="PTHR30055">
    <property type="entry name" value="HTH-TYPE TRANSCRIPTIONAL REGULATOR RUTR"/>
    <property type="match status" value="1"/>
</dbReference>
<evidence type="ECO:0000256" key="4">
    <source>
        <dbReference type="ARBA" id="ARBA00023163"/>
    </source>
</evidence>
<dbReference type="OrthoDB" id="3432043at2"/>
<dbReference type="InterPro" id="IPR050109">
    <property type="entry name" value="HTH-type_TetR-like_transc_reg"/>
</dbReference>
<dbReference type="SUPFAM" id="SSF48498">
    <property type="entry name" value="Tetracyclin repressor-like, C-terminal domain"/>
    <property type="match status" value="1"/>
</dbReference>
<dbReference type="PRINTS" id="PR00400">
    <property type="entry name" value="TETREPRESSOR"/>
</dbReference>
<keyword evidence="1" id="KW-0678">Repressor</keyword>
<organism evidence="7 8">
    <name type="scientific">Peterkaempfera bronchialis</name>
    <dbReference type="NCBI Taxonomy" id="2126346"/>
    <lineage>
        <taxon>Bacteria</taxon>
        <taxon>Bacillati</taxon>
        <taxon>Actinomycetota</taxon>
        <taxon>Actinomycetes</taxon>
        <taxon>Kitasatosporales</taxon>
        <taxon>Streptomycetaceae</taxon>
        <taxon>Peterkaempfera</taxon>
    </lineage>
</organism>
<evidence type="ECO:0000256" key="3">
    <source>
        <dbReference type="ARBA" id="ARBA00023125"/>
    </source>
</evidence>
<dbReference type="GO" id="GO:0003700">
    <property type="term" value="F:DNA-binding transcription factor activity"/>
    <property type="evidence" value="ECO:0007669"/>
    <property type="project" value="TreeGrafter"/>
</dbReference>
<dbReference type="KEGG" id="stri:C7M71_029590"/>
<sequence length="234" mass="24747">MSAGTRGVGRPNTPVLDRGAIVRAALDLLDEAGAKGFSIALLAQRLRVRPSSLYNHVKGKDDILAGVRELVTAPIDAGAFETLPWDEALVSWARLYRAAFAAHPQTISLLATIPVSGAHRTLRMYEAVVRGLERGGWPTEAVIPVLVGVESFILGSALDLVAPPTMFDPGPDSPEVPRFTAAVRARDQAADAQRRPAADLAFEVSLLALVHGLRARLAGERADRTADGGAPPLG</sequence>
<keyword evidence="4" id="KW-0804">Transcription</keyword>
<gene>
    <name evidence="7" type="ORF">C7M71_029590</name>
</gene>
<dbReference type="SUPFAM" id="SSF46689">
    <property type="entry name" value="Homeodomain-like"/>
    <property type="match status" value="1"/>
</dbReference>
<protein>
    <submittedName>
        <fullName evidence="7">TetR family transcriptional regulator</fullName>
    </submittedName>
</protein>
<keyword evidence="8" id="KW-1185">Reference proteome</keyword>
<evidence type="ECO:0000256" key="2">
    <source>
        <dbReference type="ARBA" id="ARBA00023015"/>
    </source>
</evidence>
<evidence type="ECO:0000313" key="8">
    <source>
        <dbReference type="Proteomes" id="UP000249340"/>
    </source>
</evidence>
<dbReference type="Proteomes" id="UP000249340">
    <property type="component" value="Chromosome"/>
</dbReference>
<dbReference type="GO" id="GO:0046677">
    <property type="term" value="P:response to antibiotic"/>
    <property type="evidence" value="ECO:0007669"/>
    <property type="project" value="InterPro"/>
</dbReference>
<evidence type="ECO:0000256" key="5">
    <source>
        <dbReference type="PROSITE-ProRule" id="PRU00335"/>
    </source>
</evidence>
<dbReference type="PROSITE" id="PS50977">
    <property type="entry name" value="HTH_TETR_2"/>
    <property type="match status" value="1"/>
</dbReference>
<dbReference type="GO" id="GO:0000976">
    <property type="term" value="F:transcription cis-regulatory region binding"/>
    <property type="evidence" value="ECO:0007669"/>
    <property type="project" value="TreeGrafter"/>
</dbReference>
<keyword evidence="3 5" id="KW-0238">DNA-binding</keyword>
<dbReference type="InterPro" id="IPR009057">
    <property type="entry name" value="Homeodomain-like_sf"/>
</dbReference>
<dbReference type="Pfam" id="PF02909">
    <property type="entry name" value="TetR_C_1"/>
    <property type="match status" value="1"/>
</dbReference>
<dbReference type="PANTHER" id="PTHR30055:SF151">
    <property type="entry name" value="TRANSCRIPTIONAL REGULATORY PROTEIN"/>
    <property type="match status" value="1"/>
</dbReference>